<protein>
    <recommendedName>
        <fullName evidence="3">inorganic diphosphatase</fullName>
        <ecNumber evidence="3">3.6.1.1</ecNumber>
    </recommendedName>
</protein>
<dbReference type="GO" id="GO:0000287">
    <property type="term" value="F:magnesium ion binding"/>
    <property type="evidence" value="ECO:0007669"/>
    <property type="project" value="InterPro"/>
</dbReference>
<dbReference type="GO" id="GO:0005737">
    <property type="term" value="C:cytoplasm"/>
    <property type="evidence" value="ECO:0007669"/>
    <property type="project" value="InterPro"/>
</dbReference>
<dbReference type="SUPFAM" id="SSF50324">
    <property type="entry name" value="Inorganic pyrophosphatase"/>
    <property type="match status" value="1"/>
</dbReference>
<sequence>MVVDPCFCLTKGSCVSSVEMVITGGRKEMEELWEKHTNDLRCETVDVVKIGERHRKIGEVLRVKPLAALAMIDEGELDRKIVAILLNDPKASLVNDVDDVEKHVHNLNSNFPTQSLFHAQSYQTQNSHKKIFHQFPTFHFSSHS</sequence>
<dbReference type="AlphaFoldDB" id="A0AAN9ID85"/>
<dbReference type="InterPro" id="IPR008162">
    <property type="entry name" value="Pyrophosphatase"/>
</dbReference>
<reference evidence="8 9" key="1">
    <citation type="submission" date="2024-01" db="EMBL/GenBank/DDBJ databases">
        <title>The genomes of 5 underutilized Papilionoideae crops provide insights into root nodulation and disease resistanc.</title>
        <authorList>
            <person name="Yuan L."/>
        </authorList>
    </citation>
    <scope>NUCLEOTIDE SEQUENCE [LARGE SCALE GENOMIC DNA]</scope>
    <source>
        <strain evidence="8">ZHUSHIDOU_FW_LH</strain>
        <tissue evidence="8">Leaf</tissue>
    </source>
</reference>
<proteinExistence type="inferred from homology"/>
<evidence type="ECO:0000256" key="2">
    <source>
        <dbReference type="ARBA" id="ARBA00006220"/>
    </source>
</evidence>
<comment type="cofactor">
    <cofactor evidence="1">
        <name>Mg(2+)</name>
        <dbReference type="ChEBI" id="CHEBI:18420"/>
    </cofactor>
</comment>
<comment type="catalytic activity">
    <reaction evidence="7">
        <text>diphosphate + H2O = 2 phosphate + H(+)</text>
        <dbReference type="Rhea" id="RHEA:24576"/>
        <dbReference type="ChEBI" id="CHEBI:15377"/>
        <dbReference type="ChEBI" id="CHEBI:15378"/>
        <dbReference type="ChEBI" id="CHEBI:33019"/>
        <dbReference type="ChEBI" id="CHEBI:43474"/>
        <dbReference type="EC" id="3.6.1.1"/>
    </reaction>
</comment>
<accession>A0AAN9ID85</accession>
<keyword evidence="6" id="KW-0460">Magnesium</keyword>
<name>A0AAN9ID85_CROPI</name>
<keyword evidence="4" id="KW-0479">Metal-binding</keyword>
<dbReference type="GO" id="GO:0006796">
    <property type="term" value="P:phosphate-containing compound metabolic process"/>
    <property type="evidence" value="ECO:0007669"/>
    <property type="project" value="InterPro"/>
</dbReference>
<comment type="caution">
    <text evidence="8">The sequence shown here is derived from an EMBL/GenBank/DDBJ whole genome shotgun (WGS) entry which is preliminary data.</text>
</comment>
<evidence type="ECO:0000256" key="6">
    <source>
        <dbReference type="ARBA" id="ARBA00022842"/>
    </source>
</evidence>
<gene>
    <name evidence="8" type="ORF">RIF29_14991</name>
</gene>
<dbReference type="PANTHER" id="PTHR10286">
    <property type="entry name" value="INORGANIC PYROPHOSPHATASE"/>
    <property type="match status" value="1"/>
</dbReference>
<keyword evidence="5" id="KW-0378">Hydrolase</keyword>
<evidence type="ECO:0000313" key="8">
    <source>
        <dbReference type="EMBL" id="KAK7273924.1"/>
    </source>
</evidence>
<dbReference type="EMBL" id="JAYWIO010000003">
    <property type="protein sequence ID" value="KAK7273924.1"/>
    <property type="molecule type" value="Genomic_DNA"/>
</dbReference>
<dbReference type="EC" id="3.6.1.1" evidence="3"/>
<dbReference type="GO" id="GO:0004427">
    <property type="term" value="F:inorganic diphosphate phosphatase activity"/>
    <property type="evidence" value="ECO:0007669"/>
    <property type="project" value="UniProtKB-EC"/>
</dbReference>
<dbReference type="InterPro" id="IPR036649">
    <property type="entry name" value="Pyrophosphatase_sf"/>
</dbReference>
<evidence type="ECO:0000256" key="1">
    <source>
        <dbReference type="ARBA" id="ARBA00001946"/>
    </source>
</evidence>
<evidence type="ECO:0000256" key="3">
    <source>
        <dbReference type="ARBA" id="ARBA00012146"/>
    </source>
</evidence>
<evidence type="ECO:0000256" key="4">
    <source>
        <dbReference type="ARBA" id="ARBA00022723"/>
    </source>
</evidence>
<evidence type="ECO:0000256" key="7">
    <source>
        <dbReference type="ARBA" id="ARBA00047820"/>
    </source>
</evidence>
<dbReference type="Gene3D" id="3.90.80.10">
    <property type="entry name" value="Inorganic pyrophosphatase"/>
    <property type="match status" value="1"/>
</dbReference>
<evidence type="ECO:0000256" key="5">
    <source>
        <dbReference type="ARBA" id="ARBA00022801"/>
    </source>
</evidence>
<comment type="similarity">
    <text evidence="2">Belongs to the PPase family.</text>
</comment>
<dbReference type="Pfam" id="PF00719">
    <property type="entry name" value="Pyrophosphatase"/>
    <property type="match status" value="1"/>
</dbReference>
<dbReference type="Proteomes" id="UP001372338">
    <property type="component" value="Unassembled WGS sequence"/>
</dbReference>
<organism evidence="8 9">
    <name type="scientific">Crotalaria pallida</name>
    <name type="common">Smooth rattlebox</name>
    <name type="synonym">Crotalaria striata</name>
    <dbReference type="NCBI Taxonomy" id="3830"/>
    <lineage>
        <taxon>Eukaryota</taxon>
        <taxon>Viridiplantae</taxon>
        <taxon>Streptophyta</taxon>
        <taxon>Embryophyta</taxon>
        <taxon>Tracheophyta</taxon>
        <taxon>Spermatophyta</taxon>
        <taxon>Magnoliopsida</taxon>
        <taxon>eudicotyledons</taxon>
        <taxon>Gunneridae</taxon>
        <taxon>Pentapetalae</taxon>
        <taxon>rosids</taxon>
        <taxon>fabids</taxon>
        <taxon>Fabales</taxon>
        <taxon>Fabaceae</taxon>
        <taxon>Papilionoideae</taxon>
        <taxon>50 kb inversion clade</taxon>
        <taxon>genistoids sensu lato</taxon>
        <taxon>core genistoids</taxon>
        <taxon>Crotalarieae</taxon>
        <taxon>Crotalaria</taxon>
    </lineage>
</organism>
<keyword evidence="9" id="KW-1185">Reference proteome</keyword>
<evidence type="ECO:0000313" key="9">
    <source>
        <dbReference type="Proteomes" id="UP001372338"/>
    </source>
</evidence>